<evidence type="ECO:0000313" key="1">
    <source>
        <dbReference type="EMBL" id="KAI6092852.1"/>
    </source>
</evidence>
<protein>
    <submittedName>
        <fullName evidence="1">Uncharacterized protein</fullName>
    </submittedName>
</protein>
<comment type="caution">
    <text evidence="1">The sequence shown here is derived from an EMBL/GenBank/DDBJ whole genome shotgun (WGS) entry which is preliminary data.</text>
</comment>
<dbReference type="EMBL" id="MU394282">
    <property type="protein sequence ID" value="KAI6092852.1"/>
    <property type="molecule type" value="Genomic_DNA"/>
</dbReference>
<reference evidence="1 2" key="1">
    <citation type="journal article" date="2022" name="New Phytol.">
        <title>Ecological generalism drives hyperdiversity of secondary metabolite gene clusters in xylarialean endophytes.</title>
        <authorList>
            <person name="Franco M.E.E."/>
            <person name="Wisecaver J.H."/>
            <person name="Arnold A.E."/>
            <person name="Ju Y.M."/>
            <person name="Slot J.C."/>
            <person name="Ahrendt S."/>
            <person name="Moore L.P."/>
            <person name="Eastman K.E."/>
            <person name="Scott K."/>
            <person name="Konkel Z."/>
            <person name="Mondo S.J."/>
            <person name="Kuo A."/>
            <person name="Hayes R.D."/>
            <person name="Haridas S."/>
            <person name="Andreopoulos B."/>
            <person name="Riley R."/>
            <person name="LaButti K."/>
            <person name="Pangilinan J."/>
            <person name="Lipzen A."/>
            <person name="Amirebrahimi M."/>
            <person name="Yan J."/>
            <person name="Adam C."/>
            <person name="Keymanesh K."/>
            <person name="Ng V."/>
            <person name="Louie K."/>
            <person name="Northen T."/>
            <person name="Drula E."/>
            <person name="Henrissat B."/>
            <person name="Hsieh H.M."/>
            <person name="Youens-Clark K."/>
            <person name="Lutzoni F."/>
            <person name="Miadlikowska J."/>
            <person name="Eastwood D.C."/>
            <person name="Hamelin R.C."/>
            <person name="Grigoriev I.V."/>
            <person name="U'Ren J.M."/>
        </authorList>
    </citation>
    <scope>NUCLEOTIDE SEQUENCE [LARGE SCALE GENOMIC DNA]</scope>
    <source>
        <strain evidence="1 2">ER1909</strain>
    </source>
</reference>
<proteinExistence type="predicted"/>
<dbReference type="Proteomes" id="UP001497680">
    <property type="component" value="Unassembled WGS sequence"/>
</dbReference>
<keyword evidence="2" id="KW-1185">Reference proteome</keyword>
<name>A0ACC0DJ29_9PEZI</name>
<sequence length="121" mass="13268">MSGQFGFMSKIGATDAAVATLNDQPYLFTILVVILVAVILQIVLIWYIHYATMKPEQKKKKEPKDKKKAGGKPPAARELPSTATNGQPLSLYANRSVGVGFGFQAKERREVMGTQTRKDGI</sequence>
<evidence type="ECO:0000313" key="2">
    <source>
        <dbReference type="Proteomes" id="UP001497680"/>
    </source>
</evidence>
<accession>A0ACC0DJ29</accession>
<organism evidence="1 2">
    <name type="scientific">Hypoxylon rubiginosum</name>
    <dbReference type="NCBI Taxonomy" id="110542"/>
    <lineage>
        <taxon>Eukaryota</taxon>
        <taxon>Fungi</taxon>
        <taxon>Dikarya</taxon>
        <taxon>Ascomycota</taxon>
        <taxon>Pezizomycotina</taxon>
        <taxon>Sordariomycetes</taxon>
        <taxon>Xylariomycetidae</taxon>
        <taxon>Xylariales</taxon>
        <taxon>Hypoxylaceae</taxon>
        <taxon>Hypoxylon</taxon>
    </lineage>
</organism>
<gene>
    <name evidence="1" type="ORF">F4821DRAFT_277943</name>
</gene>